<name>A7I649_METB6</name>
<keyword evidence="6 7" id="KW-0472">Membrane</keyword>
<comment type="subcellular location">
    <subcellularLocation>
        <location evidence="1">Cell membrane</location>
        <topology evidence="1">Multi-pass membrane protein</topology>
    </subcellularLocation>
</comment>
<feature type="transmembrane region" description="Helical" evidence="7">
    <location>
        <begin position="288"/>
        <end position="307"/>
    </location>
</feature>
<keyword evidence="9" id="KW-1185">Reference proteome</keyword>
<keyword evidence="4 7" id="KW-0812">Transmembrane</keyword>
<keyword evidence="5 7" id="KW-1133">Transmembrane helix</keyword>
<evidence type="ECO:0008006" key="10">
    <source>
        <dbReference type="Google" id="ProtNLM"/>
    </source>
</evidence>
<evidence type="ECO:0000313" key="8">
    <source>
        <dbReference type="EMBL" id="ABS55210.1"/>
    </source>
</evidence>
<feature type="transmembrane region" description="Helical" evidence="7">
    <location>
        <begin position="123"/>
        <end position="143"/>
    </location>
</feature>
<gene>
    <name evidence="8" type="ordered locus">Mboo_0692</name>
</gene>
<dbReference type="eggNOG" id="arCOG00897">
    <property type="taxonomic scope" value="Archaea"/>
</dbReference>
<dbReference type="NCBIfam" id="TIGR00374">
    <property type="entry name" value="flippase-like domain"/>
    <property type="match status" value="1"/>
</dbReference>
<feature type="transmembrane region" description="Helical" evidence="7">
    <location>
        <begin position="7"/>
        <end position="27"/>
    </location>
</feature>
<keyword evidence="3" id="KW-1003">Cell membrane</keyword>
<dbReference type="HOGENOM" id="CLU_048072_3_0_2"/>
<dbReference type="Proteomes" id="UP000002408">
    <property type="component" value="Chromosome"/>
</dbReference>
<sequence>MYRKISAILIPTLIAVGIIAYMLYHVWDELITALQHIVPVYLVIAILVCLTAWWLRGWRYHRILLGLNYRIGVTFSMACVFVSQTVNLIVPARLGDFVRIFILKHDYQTTYSEGISSIVVERVFDIIAIAILGAASLFFIPNLPSWLNLYIYIMIAILAVGFAFFIFLIFVGELTSTNKYVRYILTMLDEIRRASLSLSSILILGISSMVIWMLDILVCNSVAMMFEQQIPFAVIILAIVLGNLVKAVPITPGGIGTYELIVSATFAITGVSPGVAFLIAVIDDLIKNLVTLAGGIVSIYYLGDWVIPTIKSALWTKLDGGEKPDT</sequence>
<dbReference type="EMBL" id="CP000780">
    <property type="protein sequence ID" value="ABS55210.1"/>
    <property type="molecule type" value="Genomic_DNA"/>
</dbReference>
<evidence type="ECO:0000256" key="3">
    <source>
        <dbReference type="ARBA" id="ARBA00022475"/>
    </source>
</evidence>
<dbReference type="Pfam" id="PF03706">
    <property type="entry name" value="LPG_synthase_TM"/>
    <property type="match status" value="1"/>
</dbReference>
<dbReference type="KEGG" id="mbn:Mboo_0692"/>
<evidence type="ECO:0000256" key="6">
    <source>
        <dbReference type="ARBA" id="ARBA00023136"/>
    </source>
</evidence>
<dbReference type="GO" id="GO:0005886">
    <property type="term" value="C:plasma membrane"/>
    <property type="evidence" value="ECO:0007669"/>
    <property type="project" value="UniProtKB-SubCell"/>
</dbReference>
<feature type="transmembrane region" description="Helical" evidence="7">
    <location>
        <begin position="33"/>
        <end position="55"/>
    </location>
</feature>
<dbReference type="AlphaFoldDB" id="A7I649"/>
<evidence type="ECO:0000256" key="4">
    <source>
        <dbReference type="ARBA" id="ARBA00022692"/>
    </source>
</evidence>
<dbReference type="PANTHER" id="PTHR39087:SF2">
    <property type="entry name" value="UPF0104 MEMBRANE PROTEIN MJ1595"/>
    <property type="match status" value="1"/>
</dbReference>
<evidence type="ECO:0000256" key="1">
    <source>
        <dbReference type="ARBA" id="ARBA00004651"/>
    </source>
</evidence>
<proteinExistence type="inferred from homology"/>
<dbReference type="STRING" id="456442.Mboo_0692"/>
<protein>
    <recommendedName>
        <fullName evidence="10">Integral membrane protein-like protein</fullName>
    </recommendedName>
</protein>
<feature type="transmembrane region" description="Helical" evidence="7">
    <location>
        <begin position="260"/>
        <end position="282"/>
    </location>
</feature>
<dbReference type="GeneID" id="5411668"/>
<evidence type="ECO:0000256" key="5">
    <source>
        <dbReference type="ARBA" id="ARBA00022989"/>
    </source>
</evidence>
<dbReference type="RefSeq" id="WP_012106232.1">
    <property type="nucleotide sequence ID" value="NC_009712.1"/>
</dbReference>
<feature type="transmembrane region" description="Helical" evidence="7">
    <location>
        <begin position="149"/>
        <end position="175"/>
    </location>
</feature>
<feature type="transmembrane region" description="Helical" evidence="7">
    <location>
        <begin position="230"/>
        <end position="248"/>
    </location>
</feature>
<dbReference type="OrthoDB" id="351177at2157"/>
<organism evidence="8 9">
    <name type="scientific">Methanoregula boonei (strain DSM 21154 / JCM 14090 / 6A8)</name>
    <dbReference type="NCBI Taxonomy" id="456442"/>
    <lineage>
        <taxon>Archaea</taxon>
        <taxon>Methanobacteriati</taxon>
        <taxon>Methanobacteriota</taxon>
        <taxon>Stenosarchaea group</taxon>
        <taxon>Methanomicrobia</taxon>
        <taxon>Methanomicrobiales</taxon>
        <taxon>Methanoregulaceae</taxon>
        <taxon>Methanoregula</taxon>
    </lineage>
</organism>
<accession>A7I649</accession>
<evidence type="ECO:0000256" key="2">
    <source>
        <dbReference type="ARBA" id="ARBA00011061"/>
    </source>
</evidence>
<evidence type="ECO:0000313" key="9">
    <source>
        <dbReference type="Proteomes" id="UP000002408"/>
    </source>
</evidence>
<feature type="transmembrane region" description="Helical" evidence="7">
    <location>
        <begin position="196"/>
        <end position="218"/>
    </location>
</feature>
<comment type="similarity">
    <text evidence="2">Belongs to the UPF0104 family.</text>
</comment>
<dbReference type="PANTHER" id="PTHR39087">
    <property type="entry name" value="UPF0104 MEMBRANE PROTEIN MJ1595"/>
    <property type="match status" value="1"/>
</dbReference>
<reference evidence="9" key="1">
    <citation type="journal article" date="2015" name="Microbiology">
        <title>Genome of Methanoregula boonei 6A8 reveals adaptations to oligotrophic peatland environments.</title>
        <authorList>
            <person name="Braeuer S."/>
            <person name="Cadillo-Quiroz H."/>
            <person name="Kyrpides N."/>
            <person name="Woyke T."/>
            <person name="Goodwin L."/>
            <person name="Detter C."/>
            <person name="Podell S."/>
            <person name="Yavitt J.B."/>
            <person name="Zinder S.H."/>
        </authorList>
    </citation>
    <scope>NUCLEOTIDE SEQUENCE [LARGE SCALE GENOMIC DNA]</scope>
    <source>
        <strain evidence="9">DSM 21154 / JCM 14090 / 6A8</strain>
    </source>
</reference>
<dbReference type="InterPro" id="IPR022791">
    <property type="entry name" value="L-PG_synthase/AglD"/>
</dbReference>
<evidence type="ECO:0000256" key="7">
    <source>
        <dbReference type="SAM" id="Phobius"/>
    </source>
</evidence>